<accession>A0ABZ3C519</accession>
<dbReference type="Pfam" id="PF01899">
    <property type="entry name" value="MNHE"/>
    <property type="match status" value="1"/>
</dbReference>
<name>A0ABZ3C519_9ACTN</name>
<dbReference type="InterPro" id="IPR002758">
    <property type="entry name" value="Cation_antiport_E"/>
</dbReference>
<feature type="transmembrane region" description="Helical" evidence="8">
    <location>
        <begin position="117"/>
        <end position="135"/>
    </location>
</feature>
<comment type="similarity">
    <text evidence="2">Belongs to the CPA3 antiporters (TC 2.A.63) subunit E family.</text>
</comment>
<evidence type="ECO:0000256" key="7">
    <source>
        <dbReference type="SAM" id="MobiDB-lite"/>
    </source>
</evidence>
<evidence type="ECO:0000256" key="8">
    <source>
        <dbReference type="SAM" id="Phobius"/>
    </source>
</evidence>
<protein>
    <submittedName>
        <fullName evidence="9">Na+/H+ antiporter subunit E</fullName>
    </submittedName>
</protein>
<evidence type="ECO:0000256" key="2">
    <source>
        <dbReference type="ARBA" id="ARBA00006228"/>
    </source>
</evidence>
<evidence type="ECO:0000256" key="5">
    <source>
        <dbReference type="ARBA" id="ARBA00022989"/>
    </source>
</evidence>
<keyword evidence="6 8" id="KW-0472">Membrane</keyword>
<dbReference type="NCBIfam" id="NF006521">
    <property type="entry name" value="PRK08965.1-5"/>
    <property type="match status" value="1"/>
</dbReference>
<dbReference type="PANTHER" id="PTHR34584">
    <property type="entry name" value="NA(+)/H(+) ANTIPORTER SUBUNIT E1"/>
    <property type="match status" value="1"/>
</dbReference>
<feature type="transmembrane region" description="Helical" evidence="8">
    <location>
        <begin position="74"/>
        <end position="97"/>
    </location>
</feature>
<evidence type="ECO:0000256" key="4">
    <source>
        <dbReference type="ARBA" id="ARBA00022692"/>
    </source>
</evidence>
<comment type="subcellular location">
    <subcellularLocation>
        <location evidence="1">Cell membrane</location>
        <topology evidence="1">Multi-pass membrane protein</topology>
    </subcellularLocation>
</comment>
<evidence type="ECO:0000313" key="10">
    <source>
        <dbReference type="Proteomes" id="UP001434337"/>
    </source>
</evidence>
<feature type="transmembrane region" description="Helical" evidence="8">
    <location>
        <begin position="27"/>
        <end position="54"/>
    </location>
</feature>
<keyword evidence="10" id="KW-1185">Reference proteome</keyword>
<dbReference type="Proteomes" id="UP001434337">
    <property type="component" value="Chromosome"/>
</dbReference>
<evidence type="ECO:0000256" key="1">
    <source>
        <dbReference type="ARBA" id="ARBA00004651"/>
    </source>
</evidence>
<proteinExistence type="inferred from homology"/>
<reference evidence="9 10" key="1">
    <citation type="journal article" date="2023" name="Environ Microbiome">
        <title>A coral-associated actinobacterium mitigates coral bleaching under heat stress.</title>
        <authorList>
            <person name="Li J."/>
            <person name="Zou Y."/>
            <person name="Li Q."/>
            <person name="Zhang J."/>
            <person name="Bourne D.G."/>
            <person name="Lyu Y."/>
            <person name="Liu C."/>
            <person name="Zhang S."/>
        </authorList>
    </citation>
    <scope>NUCLEOTIDE SEQUENCE [LARGE SCALE GENOMIC DNA]</scope>
    <source>
        <strain evidence="9 10">SCSIO 13291</strain>
    </source>
</reference>
<keyword evidence="4 8" id="KW-0812">Transmembrane</keyword>
<keyword evidence="5 8" id="KW-1133">Transmembrane helix</keyword>
<evidence type="ECO:0000256" key="3">
    <source>
        <dbReference type="ARBA" id="ARBA00022475"/>
    </source>
</evidence>
<dbReference type="EMBL" id="CP115965">
    <property type="protein sequence ID" value="WZW97349.1"/>
    <property type="molecule type" value="Genomic_DNA"/>
</dbReference>
<dbReference type="RefSeq" id="WP_342371799.1">
    <property type="nucleotide sequence ID" value="NZ_CP115965.1"/>
</dbReference>
<dbReference type="PANTHER" id="PTHR34584:SF1">
    <property type="entry name" value="NA(+)_H(+) ANTIPORTER SUBUNIT E1"/>
    <property type="match status" value="1"/>
</dbReference>
<feature type="region of interest" description="Disordered" evidence="7">
    <location>
        <begin position="187"/>
        <end position="210"/>
    </location>
</feature>
<sequence>MSARRAPRAAGTRPVSRFRIQWRQISVLTVFWLILVGDVNLVSVVGGALLAWLVTITFPLPPVNYGGRLHPWDALKLAVATLTDLAVASFALARFAFGRRMPRTGIVRVQLRSDSDFYQVITAVLVSIVPGTVVLDARQRTRTLYLHVFDTPDGDHLAHAVPDTLGIERRVVMALGNEAERAQVAALSNTEQRAHDGASTSALSTEGEEW</sequence>
<evidence type="ECO:0000313" key="9">
    <source>
        <dbReference type="EMBL" id="WZW97349.1"/>
    </source>
</evidence>
<gene>
    <name evidence="9" type="ORF">PCC79_10520</name>
</gene>
<keyword evidence="3" id="KW-1003">Cell membrane</keyword>
<evidence type="ECO:0000256" key="6">
    <source>
        <dbReference type="ARBA" id="ARBA00023136"/>
    </source>
</evidence>
<organism evidence="9 10">
    <name type="scientific">Propioniciclava soli</name>
    <dbReference type="NCBI Taxonomy" id="2775081"/>
    <lineage>
        <taxon>Bacteria</taxon>
        <taxon>Bacillati</taxon>
        <taxon>Actinomycetota</taxon>
        <taxon>Actinomycetes</taxon>
        <taxon>Propionibacteriales</taxon>
        <taxon>Propionibacteriaceae</taxon>
        <taxon>Propioniciclava</taxon>
    </lineage>
</organism>